<dbReference type="EMBL" id="CM035406">
    <property type="protein sequence ID" value="KAH7447049.1"/>
    <property type="molecule type" value="Genomic_DNA"/>
</dbReference>
<dbReference type="Proteomes" id="UP000825935">
    <property type="component" value="Chromosome 1"/>
</dbReference>
<feature type="signal peptide" evidence="1">
    <location>
        <begin position="1"/>
        <end position="22"/>
    </location>
</feature>
<protein>
    <recommendedName>
        <fullName evidence="4">Secreted protein</fullName>
    </recommendedName>
</protein>
<proteinExistence type="predicted"/>
<dbReference type="AlphaFoldDB" id="A0A8T2VRK2"/>
<organism evidence="2 3">
    <name type="scientific">Ceratopteris richardii</name>
    <name type="common">Triangle waterfern</name>
    <dbReference type="NCBI Taxonomy" id="49495"/>
    <lineage>
        <taxon>Eukaryota</taxon>
        <taxon>Viridiplantae</taxon>
        <taxon>Streptophyta</taxon>
        <taxon>Embryophyta</taxon>
        <taxon>Tracheophyta</taxon>
        <taxon>Polypodiopsida</taxon>
        <taxon>Polypodiidae</taxon>
        <taxon>Polypodiales</taxon>
        <taxon>Pteridineae</taxon>
        <taxon>Pteridaceae</taxon>
        <taxon>Parkerioideae</taxon>
        <taxon>Ceratopteris</taxon>
    </lineage>
</organism>
<evidence type="ECO:0008006" key="4">
    <source>
        <dbReference type="Google" id="ProtNLM"/>
    </source>
</evidence>
<feature type="chain" id="PRO_5035812336" description="Secreted protein" evidence="1">
    <location>
        <begin position="23"/>
        <end position="80"/>
    </location>
</feature>
<reference evidence="2" key="1">
    <citation type="submission" date="2021-08" db="EMBL/GenBank/DDBJ databases">
        <title>WGS assembly of Ceratopteris richardii.</title>
        <authorList>
            <person name="Marchant D.B."/>
            <person name="Chen G."/>
            <person name="Jenkins J."/>
            <person name="Shu S."/>
            <person name="Leebens-Mack J."/>
            <person name="Grimwood J."/>
            <person name="Schmutz J."/>
            <person name="Soltis P."/>
            <person name="Soltis D."/>
            <person name="Chen Z.-H."/>
        </authorList>
    </citation>
    <scope>NUCLEOTIDE SEQUENCE</scope>
    <source>
        <strain evidence="2">Whitten #5841</strain>
        <tissue evidence="2">Leaf</tissue>
    </source>
</reference>
<gene>
    <name evidence="2" type="ORF">KP509_01G089000</name>
</gene>
<keyword evidence="1" id="KW-0732">Signal</keyword>
<keyword evidence="3" id="KW-1185">Reference proteome</keyword>
<name>A0A8T2VRK2_CERRI</name>
<evidence type="ECO:0000313" key="3">
    <source>
        <dbReference type="Proteomes" id="UP000825935"/>
    </source>
</evidence>
<evidence type="ECO:0000313" key="2">
    <source>
        <dbReference type="EMBL" id="KAH7447049.1"/>
    </source>
</evidence>
<sequence length="80" mass="9405">MDFTLQMAFLKWSLLLHLQTTARMLHMARSPCCDREGYSSEPAQPWNFWLRPSRALRSGFHLKYSTMSVRRTCHSSVRVS</sequence>
<comment type="caution">
    <text evidence="2">The sequence shown here is derived from an EMBL/GenBank/DDBJ whole genome shotgun (WGS) entry which is preliminary data.</text>
</comment>
<evidence type="ECO:0000256" key="1">
    <source>
        <dbReference type="SAM" id="SignalP"/>
    </source>
</evidence>
<accession>A0A8T2VRK2</accession>